<proteinExistence type="predicted"/>
<sequence>MVLGIGGIRSEPDYGIIKDLFCMVIMVFLGRTHLAWERLDFVFKSFIRMGVNYYSPQISYGFHMPNLCIMMR</sequence>
<evidence type="ECO:0000313" key="1">
    <source>
        <dbReference type="EMBL" id="KAA8572504.1"/>
    </source>
</evidence>
<accession>A0A5M9JSN0</accession>
<name>A0A5M9JSN0_MONFR</name>
<gene>
    <name evidence="1" type="ORF">EYC84_003120</name>
</gene>
<evidence type="ECO:0000313" key="2">
    <source>
        <dbReference type="Proteomes" id="UP000322873"/>
    </source>
</evidence>
<comment type="caution">
    <text evidence="1">The sequence shown here is derived from an EMBL/GenBank/DDBJ whole genome shotgun (WGS) entry which is preliminary data.</text>
</comment>
<dbReference type="EMBL" id="VICG01000004">
    <property type="protein sequence ID" value="KAA8572504.1"/>
    <property type="molecule type" value="Genomic_DNA"/>
</dbReference>
<reference evidence="1 2" key="1">
    <citation type="submission" date="2019-06" db="EMBL/GenBank/DDBJ databases">
        <title>Genome Sequence of the Brown Rot Fungal Pathogen Monilinia fructicola.</title>
        <authorList>
            <person name="De Miccolis Angelini R.M."/>
            <person name="Landi L."/>
            <person name="Abate D."/>
            <person name="Pollastro S."/>
            <person name="Romanazzi G."/>
            <person name="Faretra F."/>
        </authorList>
    </citation>
    <scope>NUCLEOTIDE SEQUENCE [LARGE SCALE GENOMIC DNA]</scope>
    <source>
        <strain evidence="1 2">Mfrc123</strain>
    </source>
</reference>
<dbReference type="AlphaFoldDB" id="A0A5M9JSN0"/>
<dbReference type="Proteomes" id="UP000322873">
    <property type="component" value="Unassembled WGS sequence"/>
</dbReference>
<keyword evidence="2" id="KW-1185">Reference proteome</keyword>
<organism evidence="1 2">
    <name type="scientific">Monilinia fructicola</name>
    <name type="common">Brown rot fungus</name>
    <name type="synonym">Ciboria fructicola</name>
    <dbReference type="NCBI Taxonomy" id="38448"/>
    <lineage>
        <taxon>Eukaryota</taxon>
        <taxon>Fungi</taxon>
        <taxon>Dikarya</taxon>
        <taxon>Ascomycota</taxon>
        <taxon>Pezizomycotina</taxon>
        <taxon>Leotiomycetes</taxon>
        <taxon>Helotiales</taxon>
        <taxon>Sclerotiniaceae</taxon>
        <taxon>Monilinia</taxon>
    </lineage>
</organism>
<protein>
    <submittedName>
        <fullName evidence="1">Uncharacterized protein</fullName>
    </submittedName>
</protein>